<name>A0A238JZ18_9RHOB</name>
<protein>
    <submittedName>
        <fullName evidence="1">Uncharacterized protein</fullName>
    </submittedName>
</protein>
<dbReference type="AlphaFoldDB" id="A0A238JZ18"/>
<evidence type="ECO:0000313" key="1">
    <source>
        <dbReference type="EMBL" id="SMX35753.1"/>
    </source>
</evidence>
<proteinExistence type="predicted"/>
<reference evidence="1 2" key="1">
    <citation type="submission" date="2017-05" db="EMBL/GenBank/DDBJ databases">
        <authorList>
            <person name="Song R."/>
            <person name="Chenine A.L."/>
            <person name="Ruprecht R.M."/>
        </authorList>
    </citation>
    <scope>NUCLEOTIDE SEQUENCE [LARGE SCALE GENOMIC DNA]</scope>
    <source>
        <strain evidence="1 2">CECT 8663</strain>
    </source>
</reference>
<accession>A0A238JZ18</accession>
<dbReference type="EMBL" id="FXYH01000002">
    <property type="protein sequence ID" value="SMX35753.1"/>
    <property type="molecule type" value="Genomic_DNA"/>
</dbReference>
<evidence type="ECO:0000313" key="2">
    <source>
        <dbReference type="Proteomes" id="UP000220836"/>
    </source>
</evidence>
<dbReference type="Proteomes" id="UP000220836">
    <property type="component" value="Unassembled WGS sequence"/>
</dbReference>
<dbReference type="OrthoDB" id="8265479at2"/>
<keyword evidence="2" id="KW-1185">Reference proteome</keyword>
<gene>
    <name evidence="1" type="ORF">PEV8663_00582</name>
</gene>
<organism evidence="1 2">
    <name type="scientific">Pelagimonas varians</name>
    <dbReference type="NCBI Taxonomy" id="696760"/>
    <lineage>
        <taxon>Bacteria</taxon>
        <taxon>Pseudomonadati</taxon>
        <taxon>Pseudomonadota</taxon>
        <taxon>Alphaproteobacteria</taxon>
        <taxon>Rhodobacterales</taxon>
        <taxon>Roseobacteraceae</taxon>
        <taxon>Pelagimonas</taxon>
    </lineage>
</organism>
<sequence length="212" mass="22611">MDLIFPRDMINGHKWKDVTFNLVERQEVSRQASGRTQSRDLGPAIWVAQFKTISMRLFEARSVMASMRTLCGSNRSFFAFDPAARFPMGLTSAATLNGAAPQVHGIGTENSTIRISGLPEGTPASPGDYISIVIAGGGRDFHQIASAGVAGADGITPELAVVPHLRPQVLTGQAVALVDPCIEAVLVPGSLDDPLTSKQRRAVTFSAVQVLR</sequence>
<dbReference type="RefSeq" id="WP_097803134.1">
    <property type="nucleotide sequence ID" value="NZ_FXYH01000002.1"/>
</dbReference>